<gene>
    <name evidence="1" type="ORF">GYMLUDRAFT_553687</name>
</gene>
<organism evidence="1 2">
    <name type="scientific">Collybiopsis luxurians FD-317 M1</name>
    <dbReference type="NCBI Taxonomy" id="944289"/>
    <lineage>
        <taxon>Eukaryota</taxon>
        <taxon>Fungi</taxon>
        <taxon>Dikarya</taxon>
        <taxon>Basidiomycota</taxon>
        <taxon>Agaricomycotina</taxon>
        <taxon>Agaricomycetes</taxon>
        <taxon>Agaricomycetidae</taxon>
        <taxon>Agaricales</taxon>
        <taxon>Marasmiineae</taxon>
        <taxon>Omphalotaceae</taxon>
        <taxon>Collybiopsis</taxon>
        <taxon>Collybiopsis luxurians</taxon>
    </lineage>
</organism>
<name>A0A0D0C2A5_9AGAR</name>
<dbReference type="HOGENOM" id="CLU_435485_0_0_1"/>
<dbReference type="Proteomes" id="UP000053593">
    <property type="component" value="Unassembled WGS sequence"/>
</dbReference>
<protein>
    <submittedName>
        <fullName evidence="1">Uncharacterized protein</fullName>
    </submittedName>
</protein>
<dbReference type="OrthoDB" id="3032871at2759"/>
<evidence type="ECO:0000313" key="2">
    <source>
        <dbReference type="Proteomes" id="UP000053593"/>
    </source>
</evidence>
<dbReference type="AlphaFoldDB" id="A0A0D0C2A5"/>
<sequence>MPVSLTVAVYKVTPYSYSNITVEISDSIRRNDFVQNLRETERKYDSRLDCLEGGAFAFMMHPPFNVIEPEDNDKVEQSMDYFLASLRAGRTIATGKMTIKDAIPEGRFSAWLPHKSLADTIACLEGFGGGMGVNCFVIPINSLRKEKVSTSSPAQLTPSGSDETVVWDVEIRQRILRKITSLSTKIKSSTNPSELQNPWKATVTLYPSLHAESQKMFEDGESEDGFNTFTFRGRPILGSAIIPVLQRFYKGSGSAEYSMSGTYGAGINYLAIGAAVSLLAQNYPVVFVPSTRLLVIRDAILLALANIENGLEHWAPRLFERCSSGMMGFIRLCNHMVDNRVRLIFIFLDIDMAGQAEYKEICDLVQNHVFCFTVNPNSDLCRTYESRGANYLYIKGGLSEEELDGWWAQYEAASPVVSDDHIKDTILTFTGAVPSHLEALLARIKETQRFEMDYLVTPPEIFVRLERHMKRLMLEYPERMQTMEKLIAAALSNTPSCQWGTTLMDNRFLYEDKTGCLTCPSVAVLKALRIYSLTLSNFVRYFDISTWLGIIPRFGRNRIMLGFAIEYALSSAIAQTGLDLKIGRKNLQIPGGLSMSPLTTGAPKLAHISQIIVPAEYNYRYVDCIAVSFIDSEKRVHICPVQVSLVTSKAKHADSCSQFFGEDWRVWRDAIEKLKPGWDIQWSFLWVLRIQKSQNTYTVHNGNGSHPAYAEWVVGFNTVNADIGSALNKACE</sequence>
<proteinExistence type="predicted"/>
<keyword evidence="2" id="KW-1185">Reference proteome</keyword>
<evidence type="ECO:0000313" key="1">
    <source>
        <dbReference type="EMBL" id="KIK62236.1"/>
    </source>
</evidence>
<dbReference type="EMBL" id="KN834768">
    <property type="protein sequence ID" value="KIK62236.1"/>
    <property type="molecule type" value="Genomic_DNA"/>
</dbReference>
<reference evidence="1 2" key="1">
    <citation type="submission" date="2014-04" db="EMBL/GenBank/DDBJ databases">
        <title>Evolutionary Origins and Diversification of the Mycorrhizal Mutualists.</title>
        <authorList>
            <consortium name="DOE Joint Genome Institute"/>
            <consortium name="Mycorrhizal Genomics Consortium"/>
            <person name="Kohler A."/>
            <person name="Kuo A."/>
            <person name="Nagy L.G."/>
            <person name="Floudas D."/>
            <person name="Copeland A."/>
            <person name="Barry K.W."/>
            <person name="Cichocki N."/>
            <person name="Veneault-Fourrey C."/>
            <person name="LaButti K."/>
            <person name="Lindquist E.A."/>
            <person name="Lipzen A."/>
            <person name="Lundell T."/>
            <person name="Morin E."/>
            <person name="Murat C."/>
            <person name="Riley R."/>
            <person name="Ohm R."/>
            <person name="Sun H."/>
            <person name="Tunlid A."/>
            <person name="Henrissat B."/>
            <person name="Grigoriev I.V."/>
            <person name="Hibbett D.S."/>
            <person name="Martin F."/>
        </authorList>
    </citation>
    <scope>NUCLEOTIDE SEQUENCE [LARGE SCALE GENOMIC DNA]</scope>
    <source>
        <strain evidence="1 2">FD-317 M1</strain>
    </source>
</reference>
<accession>A0A0D0C2A5</accession>